<evidence type="ECO:0000313" key="3">
    <source>
        <dbReference type="Proteomes" id="UP000000492"/>
    </source>
</evidence>
<dbReference type="Proteomes" id="UP000000492">
    <property type="component" value="Chromosome"/>
</dbReference>
<protein>
    <submittedName>
        <fullName evidence="2">Uncharacterized protein</fullName>
    </submittedName>
</protein>
<sequence>MTVFKDYLAGKATAEQVKAEVARKREGMTKPRPPYSQPDLNDVKWTPPSIFEEITIALATGKISESEMDELLA</sequence>
<dbReference type="EMBL" id="CP002857">
    <property type="protein sequence ID" value="AEI08377.1"/>
    <property type="molecule type" value="Genomic_DNA"/>
</dbReference>
<reference evidence="2 3" key="1">
    <citation type="journal article" date="2012" name="BMC Genomics">
        <title>Complete genome sequence, lifestyle, and multi-drug resistance of the human pathogen Corynebacterium resistens DSM 45100 isolated from blood samples of a leukemia patient.</title>
        <authorList>
            <person name="Schroder J."/>
            <person name="Maus I."/>
            <person name="Meyer K."/>
            <person name="Wordemann S."/>
            <person name="Blom J."/>
            <person name="Jaenicke S."/>
            <person name="Schneider J."/>
            <person name="Trost E."/>
            <person name="Tauch A."/>
        </authorList>
    </citation>
    <scope>NUCLEOTIDE SEQUENCE [LARGE SCALE GENOMIC DNA]</scope>
    <source>
        <strain evidence="3">DSM 45100 / JCM 12819 / CCUG 50093 / GTC 2026 / SICGH 158</strain>
    </source>
</reference>
<organism evidence="2 3">
    <name type="scientific">Corynebacterium resistens (strain DSM 45100 / JCM 12819 / GTC 2026 / SICGH 158)</name>
    <dbReference type="NCBI Taxonomy" id="662755"/>
    <lineage>
        <taxon>Bacteria</taxon>
        <taxon>Bacillati</taxon>
        <taxon>Actinomycetota</taxon>
        <taxon>Actinomycetes</taxon>
        <taxon>Mycobacteriales</taxon>
        <taxon>Corynebacteriaceae</taxon>
        <taxon>Corynebacterium</taxon>
    </lineage>
</organism>
<feature type="region of interest" description="Disordered" evidence="1">
    <location>
        <begin position="23"/>
        <end position="43"/>
    </location>
</feature>
<evidence type="ECO:0000313" key="2">
    <source>
        <dbReference type="EMBL" id="AEI08377.1"/>
    </source>
</evidence>
<dbReference type="KEGG" id="crd:CRES_0014"/>
<dbReference type="STRING" id="662755.CRES_0014"/>
<evidence type="ECO:0000256" key="1">
    <source>
        <dbReference type="SAM" id="MobiDB-lite"/>
    </source>
</evidence>
<proteinExistence type="predicted"/>
<dbReference type="OrthoDB" id="4417107at2"/>
<dbReference type="eggNOG" id="ENOG5031PV5">
    <property type="taxonomic scope" value="Bacteria"/>
</dbReference>
<accession>F8E0A1</accession>
<dbReference type="RefSeq" id="WP_013887411.1">
    <property type="nucleotide sequence ID" value="NC_015673.1"/>
</dbReference>
<dbReference type="AlphaFoldDB" id="F8E0A1"/>
<keyword evidence="3" id="KW-1185">Reference proteome</keyword>
<name>F8E0A1_CORRG</name>
<gene>
    <name evidence="2" type="ordered locus">CRES_0014</name>
</gene>
<dbReference type="HOGENOM" id="CLU_2698383_0_0_11"/>